<feature type="transmembrane region" description="Helical" evidence="1">
    <location>
        <begin position="396"/>
        <end position="416"/>
    </location>
</feature>
<feature type="transmembrane region" description="Helical" evidence="1">
    <location>
        <begin position="61"/>
        <end position="84"/>
    </location>
</feature>
<evidence type="ECO:0000313" key="3">
    <source>
        <dbReference type="Proteomes" id="UP000694001"/>
    </source>
</evidence>
<accession>A0A975YJ43</accession>
<dbReference type="EMBL" id="CP076448">
    <property type="protein sequence ID" value="QXM24067.1"/>
    <property type="molecule type" value="Genomic_DNA"/>
</dbReference>
<proteinExistence type="predicted"/>
<sequence>MTGGRIANAAAILLAAPVLVWPALLNGYPILFSDTGAFLAQTLVPLMIWDKPWVYGPFLHLFHWRLTLWGPVAAQALMVSHLLWLTGRVIWGARPVAHLGLCAAVALLTSAPFTIALLMPDLFTAAVVLALFLLGFGKGRLSRGETIWAGVVASVGIAAHLSHLPVAAAMVALAVVLTRRLGPALRMAAPLAAATLLLLGTNLAGHGVLSLSPHGATFLLARLQADGPAARTIQAVCPERGWYLCAFADRLPIDSDVFLWAPDSPMNRDPAGTPRFLGGALLSPEAREIVRETVAREPWAVARAMALNTATQLVTAGASDVIGQPWEDIDNAAASRIREFFPAREVARQEASLQARRLLLDAVSPILPLYPLVLAVAAPLALAGAWRSFRRGDARALALVVLVLGAAAANAFATGALSKPHHRYQARLAWLIPVAAVLTLAPAPLAATRPAVGTARSVPVAHDR</sequence>
<keyword evidence="1" id="KW-0812">Transmembrane</keyword>
<dbReference type="KEGG" id="elio:KO353_12380"/>
<feature type="transmembrane region" description="Helical" evidence="1">
    <location>
        <begin position="96"/>
        <end position="115"/>
    </location>
</feature>
<keyword evidence="1" id="KW-1133">Transmembrane helix</keyword>
<gene>
    <name evidence="2" type="ORF">KO353_12380</name>
</gene>
<feature type="transmembrane region" description="Helical" evidence="1">
    <location>
        <begin position="122"/>
        <end position="141"/>
    </location>
</feature>
<feature type="transmembrane region" description="Helical" evidence="1">
    <location>
        <begin position="7"/>
        <end position="24"/>
    </location>
</feature>
<organism evidence="2 3">
    <name type="scientific">Elioraea tepida</name>
    <dbReference type="NCBI Taxonomy" id="2843330"/>
    <lineage>
        <taxon>Bacteria</taxon>
        <taxon>Pseudomonadati</taxon>
        <taxon>Pseudomonadota</taxon>
        <taxon>Alphaproteobacteria</taxon>
        <taxon>Acetobacterales</taxon>
        <taxon>Elioraeaceae</taxon>
        <taxon>Elioraea</taxon>
    </lineage>
</organism>
<evidence type="ECO:0000313" key="2">
    <source>
        <dbReference type="EMBL" id="QXM24067.1"/>
    </source>
</evidence>
<protein>
    <submittedName>
        <fullName evidence="2">Uncharacterized protein</fullName>
    </submittedName>
</protein>
<reference evidence="2" key="1">
    <citation type="submission" date="2021-06" db="EMBL/GenBank/DDBJ databases">
        <title>Elioraea tepida, sp. nov., a moderately thermophilic aerobic anoxygenic phototrophic bacterium isolated from an alkaline siliceous hot spring mat community in Yellowstone National Park, WY, USA.</title>
        <authorList>
            <person name="Saini M.K."/>
            <person name="Yoshida S."/>
            <person name="Sebastian A."/>
            <person name="Hirose S."/>
            <person name="Hara E."/>
            <person name="Tamaki H."/>
            <person name="Soulier N.T."/>
            <person name="Albert I."/>
            <person name="Hanada S."/>
            <person name="Bryant D.A."/>
            <person name="Tank M."/>
        </authorList>
    </citation>
    <scope>NUCLEOTIDE SEQUENCE</scope>
    <source>
        <strain evidence="2">MS-P2</strain>
    </source>
</reference>
<feature type="transmembrane region" description="Helical" evidence="1">
    <location>
        <begin position="147"/>
        <end position="176"/>
    </location>
</feature>
<feature type="transmembrane region" description="Helical" evidence="1">
    <location>
        <begin position="428"/>
        <end position="447"/>
    </location>
</feature>
<dbReference type="AlphaFoldDB" id="A0A975YJ43"/>
<feature type="transmembrane region" description="Helical" evidence="1">
    <location>
        <begin position="369"/>
        <end position="389"/>
    </location>
</feature>
<keyword evidence="3" id="KW-1185">Reference proteome</keyword>
<name>A0A975YJ43_9PROT</name>
<evidence type="ECO:0000256" key="1">
    <source>
        <dbReference type="SAM" id="Phobius"/>
    </source>
</evidence>
<keyword evidence="1" id="KW-0472">Membrane</keyword>
<dbReference type="RefSeq" id="WP_218285027.1">
    <property type="nucleotide sequence ID" value="NZ_CP076448.1"/>
</dbReference>
<dbReference type="Proteomes" id="UP000694001">
    <property type="component" value="Chromosome"/>
</dbReference>